<keyword evidence="1" id="KW-0732">Signal</keyword>
<feature type="domain" description="Serpin" evidence="2">
    <location>
        <begin position="140"/>
        <end position="386"/>
    </location>
</feature>
<evidence type="ECO:0000313" key="3">
    <source>
        <dbReference type="EMBL" id="ACX31089.1"/>
    </source>
</evidence>
<feature type="signal peptide" evidence="1">
    <location>
        <begin position="1"/>
        <end position="17"/>
    </location>
</feature>
<name>E6Y8Z5_NOSBO</name>
<dbReference type="SUPFAM" id="SSF56574">
    <property type="entry name" value="Serpins"/>
    <property type="match status" value="1"/>
</dbReference>
<dbReference type="SMR" id="E6Y8Z5"/>
<dbReference type="EMBL" id="FJ705062">
    <property type="protein sequence ID" value="ACX31089.1"/>
    <property type="molecule type" value="Genomic_DNA"/>
</dbReference>
<proteinExistence type="predicted"/>
<sequence length="388" mass="44993">MKICGLVQFAYLYLTSATFSCFKPTINNEDQEEYVSKFDNLEYETSLKFLEITDKTSCFSPISCSNNVLLMCEAKEFGEKTSELGKKKLSNVSKAVDARGEKFMLVNCLYTKEKPIKIARKGEGWRNENYTLSNVGAVFEKYSKWFKEITEGKMDSPLKINHLTRYDRTYLTVALFKDEWAVKFNKACSEKLSFNISSNRCLLNKIFMKQKNEIKYDKIEINETSYHMVALPYATKNGTDYRRYMLYLIPIKIKGKTFDETQFGPQLATVWKNFYFDYSNNNLKKAITKLNKKKINLLIPQINKLQSEFDMIKFINNILKLSNAARIESTMKTFLNVNEEGTEGQAAMVTCSYDSMRDSSFVVANVPHISFIFDMNLEKILFITKYLG</sequence>
<dbReference type="InterPro" id="IPR023796">
    <property type="entry name" value="Serpin_dom"/>
</dbReference>
<accession>E6Y8Z5</accession>
<protein>
    <submittedName>
        <fullName evidence="3">Serine protease inhibitor 286</fullName>
    </submittedName>
</protein>
<organism evidence="3">
    <name type="scientific">Nosema bombycis</name>
    <name type="common">Microsporidian parasite</name>
    <name type="synonym">Pebrine of silkworm</name>
    <dbReference type="NCBI Taxonomy" id="27978"/>
    <lineage>
        <taxon>Eukaryota</taxon>
        <taxon>Fungi</taxon>
        <taxon>Fungi incertae sedis</taxon>
        <taxon>Microsporidia</taxon>
        <taxon>Nosematidae</taxon>
        <taxon>Nosema</taxon>
    </lineage>
</organism>
<evidence type="ECO:0000259" key="2">
    <source>
        <dbReference type="Pfam" id="PF00079"/>
    </source>
</evidence>
<dbReference type="PROSITE" id="PS51257">
    <property type="entry name" value="PROKAR_LIPOPROTEIN"/>
    <property type="match status" value="1"/>
</dbReference>
<feature type="chain" id="PRO_5003216228" evidence="1">
    <location>
        <begin position="18"/>
        <end position="388"/>
    </location>
</feature>
<dbReference type="Pfam" id="PF00079">
    <property type="entry name" value="Serpin"/>
    <property type="match status" value="1"/>
</dbReference>
<dbReference type="InterPro" id="IPR042185">
    <property type="entry name" value="Serpin_sf_2"/>
</dbReference>
<dbReference type="Gene3D" id="2.30.39.10">
    <property type="entry name" value="Alpha-1-antitrypsin, domain 1"/>
    <property type="match status" value="1"/>
</dbReference>
<evidence type="ECO:0000256" key="1">
    <source>
        <dbReference type="SAM" id="SignalP"/>
    </source>
</evidence>
<reference evidence="3" key="1">
    <citation type="submission" date="2009-02" db="EMBL/GenBank/DDBJ databases">
        <title>Identification and characterization of a new serpin gene (NbSpn286) from Nosema bombycis.</title>
        <authorList>
            <person name="Tao M."/>
            <person name="Pan G."/>
            <person name="Zhou Z."/>
        </authorList>
    </citation>
    <scope>NUCLEOTIDE SEQUENCE</scope>
</reference>
<dbReference type="InterPro" id="IPR036186">
    <property type="entry name" value="Serpin_sf"/>
</dbReference>
<dbReference type="AlphaFoldDB" id="E6Y8Z5"/>
<dbReference type="VEuPathDB" id="MicrosporidiaDB:NBO_19g0007"/>